<dbReference type="PRINTS" id="PR00344">
    <property type="entry name" value="BCTRLSENSOR"/>
</dbReference>
<dbReference type="InterPro" id="IPR003661">
    <property type="entry name" value="HisK_dim/P_dom"/>
</dbReference>
<keyword evidence="6" id="KW-1185">Reference proteome</keyword>
<sequence>MPEDSKDKIELNRLKNQIKKLRIAKEKAEIKATLAHTGKMEALYTMAGGIAHDFNNILSAIFAYSQLAINHISDPERAKIDIRQIQKAGQKASDFTGQIMSFSRRTGYNKIAMPISNVVKEALELFSSTSPETIEIVDSIHSSALIMADPTSIHQLMLNLCTNAFHAMAKTRGVLTVVLTERAITTPPPMFATLQPGNYLELTVSDTGHGMDLQTMERIFEPYFTTKKTGQGTGFGLALVHSIVKDHGGEIFVKSEPDKGTRFHLFFPII</sequence>
<dbReference type="SMART" id="SM00388">
    <property type="entry name" value="HisKA"/>
    <property type="match status" value="1"/>
</dbReference>
<keyword evidence="3" id="KW-0597">Phosphoprotein</keyword>
<evidence type="ECO:0000313" key="6">
    <source>
        <dbReference type="Proteomes" id="UP000000442"/>
    </source>
</evidence>
<evidence type="ECO:0000256" key="1">
    <source>
        <dbReference type="ARBA" id="ARBA00000085"/>
    </source>
</evidence>
<dbReference type="KEGG" id="dat:HRM2_29190"/>
<evidence type="ECO:0000256" key="2">
    <source>
        <dbReference type="ARBA" id="ARBA00012438"/>
    </source>
</evidence>
<organism evidence="5 6">
    <name type="scientific">Desulforapulum autotrophicum (strain ATCC 43914 / DSM 3382 / VKM B-1955 / HRM2)</name>
    <name type="common">Desulfobacterium autotrophicum</name>
    <dbReference type="NCBI Taxonomy" id="177437"/>
    <lineage>
        <taxon>Bacteria</taxon>
        <taxon>Pseudomonadati</taxon>
        <taxon>Thermodesulfobacteriota</taxon>
        <taxon>Desulfobacteria</taxon>
        <taxon>Desulfobacterales</taxon>
        <taxon>Desulfobacteraceae</taxon>
        <taxon>Desulforapulum</taxon>
    </lineage>
</organism>
<dbReference type="PANTHER" id="PTHR43065:SF42">
    <property type="entry name" value="TWO-COMPONENT SENSOR PPRA"/>
    <property type="match status" value="1"/>
</dbReference>
<dbReference type="GO" id="GO:0000155">
    <property type="term" value="F:phosphorelay sensor kinase activity"/>
    <property type="evidence" value="ECO:0007669"/>
    <property type="project" value="InterPro"/>
</dbReference>
<dbReference type="RefSeq" id="WP_015904769.1">
    <property type="nucleotide sequence ID" value="NC_012108.1"/>
</dbReference>
<dbReference type="InterPro" id="IPR036097">
    <property type="entry name" value="HisK_dim/P_sf"/>
</dbReference>
<dbReference type="InterPro" id="IPR004358">
    <property type="entry name" value="Sig_transdc_His_kin-like_C"/>
</dbReference>
<dbReference type="HOGENOM" id="CLU_000445_89_1_7"/>
<dbReference type="PROSITE" id="PS50109">
    <property type="entry name" value="HIS_KIN"/>
    <property type="match status" value="1"/>
</dbReference>
<keyword evidence="5" id="KW-0808">Transferase</keyword>
<name>C0QJY1_DESAH</name>
<dbReference type="EC" id="2.7.13.3" evidence="2"/>
<dbReference type="InterPro" id="IPR005467">
    <property type="entry name" value="His_kinase_dom"/>
</dbReference>
<dbReference type="PANTHER" id="PTHR43065">
    <property type="entry name" value="SENSOR HISTIDINE KINASE"/>
    <property type="match status" value="1"/>
</dbReference>
<dbReference type="eggNOG" id="COG4191">
    <property type="taxonomic scope" value="Bacteria"/>
</dbReference>
<dbReference type="OrthoDB" id="5291616at2"/>
<accession>C0QJY1</accession>
<dbReference type="SUPFAM" id="SSF55874">
    <property type="entry name" value="ATPase domain of HSP90 chaperone/DNA topoisomerase II/histidine kinase"/>
    <property type="match status" value="1"/>
</dbReference>
<dbReference type="AlphaFoldDB" id="C0QJY1"/>
<dbReference type="SMART" id="SM00387">
    <property type="entry name" value="HATPase_c"/>
    <property type="match status" value="1"/>
</dbReference>
<evidence type="ECO:0000256" key="3">
    <source>
        <dbReference type="ARBA" id="ARBA00022553"/>
    </source>
</evidence>
<proteinExistence type="predicted"/>
<dbReference type="EMBL" id="CP001087">
    <property type="protein sequence ID" value="ACN16007.1"/>
    <property type="molecule type" value="Genomic_DNA"/>
</dbReference>
<reference evidence="5 6" key="1">
    <citation type="journal article" date="2009" name="Environ. Microbiol.">
        <title>Genome sequence of Desulfobacterium autotrophicum HRM2, a marine sulfate reducer oxidizing organic carbon completely to carbon dioxide.</title>
        <authorList>
            <person name="Strittmatter A.W."/>
            <person name="Liesegang H."/>
            <person name="Rabus R."/>
            <person name="Decker I."/>
            <person name="Amann J."/>
            <person name="Andres S."/>
            <person name="Henne A."/>
            <person name="Fricke W.F."/>
            <person name="Martinez-Arias R."/>
            <person name="Bartels D."/>
            <person name="Goesmann A."/>
            <person name="Krause L."/>
            <person name="Puehler A."/>
            <person name="Klenk H.P."/>
            <person name="Richter M."/>
            <person name="Schuler M."/>
            <person name="Gloeckner F.O."/>
            <person name="Meyerdierks A."/>
            <person name="Gottschalk G."/>
            <person name="Amann R."/>
        </authorList>
    </citation>
    <scope>NUCLEOTIDE SEQUENCE [LARGE SCALE GENOMIC DNA]</scope>
    <source>
        <strain evidence="6">ATCC 43914 / DSM 3382 / HRM2</strain>
    </source>
</reference>
<evidence type="ECO:0000313" key="5">
    <source>
        <dbReference type="EMBL" id="ACN16007.1"/>
    </source>
</evidence>
<dbReference type="Gene3D" id="1.10.287.130">
    <property type="match status" value="1"/>
</dbReference>
<dbReference type="InterPro" id="IPR036890">
    <property type="entry name" value="HATPase_C_sf"/>
</dbReference>
<dbReference type="Gene3D" id="3.30.565.10">
    <property type="entry name" value="Histidine kinase-like ATPase, C-terminal domain"/>
    <property type="match status" value="1"/>
</dbReference>
<dbReference type="Proteomes" id="UP000000442">
    <property type="component" value="Chromosome"/>
</dbReference>
<dbReference type="STRING" id="177437.HRM2_29190"/>
<feature type="domain" description="Histidine kinase" evidence="4">
    <location>
        <begin position="49"/>
        <end position="270"/>
    </location>
</feature>
<dbReference type="CDD" id="cd00082">
    <property type="entry name" value="HisKA"/>
    <property type="match status" value="1"/>
</dbReference>
<protein>
    <recommendedName>
        <fullName evidence="2">histidine kinase</fullName>
        <ecNumber evidence="2">2.7.13.3</ecNumber>
    </recommendedName>
</protein>
<dbReference type="InterPro" id="IPR003594">
    <property type="entry name" value="HATPase_dom"/>
</dbReference>
<comment type="catalytic activity">
    <reaction evidence="1">
        <text>ATP + protein L-histidine = ADP + protein N-phospho-L-histidine.</text>
        <dbReference type="EC" id="2.7.13.3"/>
    </reaction>
</comment>
<gene>
    <name evidence="5" type="primary">prkA1</name>
    <name evidence="5" type="ordered locus">HRM2_29190</name>
</gene>
<dbReference type="SUPFAM" id="SSF47384">
    <property type="entry name" value="Homodimeric domain of signal transducing histidine kinase"/>
    <property type="match status" value="1"/>
</dbReference>
<evidence type="ECO:0000259" key="4">
    <source>
        <dbReference type="PROSITE" id="PS50109"/>
    </source>
</evidence>
<dbReference type="Pfam" id="PF02518">
    <property type="entry name" value="HATPase_c"/>
    <property type="match status" value="1"/>
</dbReference>